<name>A0A809WSC0_9BRAD</name>
<sequence length="129" mass="14645">MSRSVQFDDKLITFAKHWGFRPRACAPYRARTKGKTENGVRYVKKSVIAGHSFASWEAFETHLAEWEGGVANVRIHGTTGVAPITRFACDEVHRSKPLGVARIAARTGPRRRQRLCCRDRYEQLRYPGG</sequence>
<reference evidence="8" key="8">
    <citation type="submission" date="2020-05" db="EMBL/GenBank/DDBJ databases">
        <title>Complete genome sequence of Bradyrhizobium diazoefficiens XF8 isolated from soybean nodule.</title>
        <authorList>
            <person name="Noda R."/>
            <person name="Kakizaki K."/>
            <person name="Minamisawa K."/>
        </authorList>
    </citation>
    <scope>NUCLEOTIDE SEQUENCE</scope>
    <source>
        <strain evidence="8">XF8</strain>
    </source>
</reference>
<evidence type="ECO:0000313" key="5">
    <source>
        <dbReference type="EMBL" id="BCE43666.1"/>
    </source>
</evidence>
<evidence type="ECO:0000313" key="7">
    <source>
        <dbReference type="EMBL" id="BCE61216.1"/>
    </source>
</evidence>
<evidence type="ECO:0000259" key="1">
    <source>
        <dbReference type="PROSITE" id="PS50994"/>
    </source>
</evidence>
<reference evidence="3" key="3">
    <citation type="submission" date="2020-05" db="EMBL/GenBank/DDBJ databases">
        <title>Complete genome sequence of Bradyrhizobium diazoefficiens XF2 isolated from soybean nodule.</title>
        <authorList>
            <person name="Noda R."/>
            <person name="Kakizaki K."/>
            <person name="Minamisawa K."/>
        </authorList>
    </citation>
    <scope>NUCLEOTIDE SEQUENCE</scope>
    <source>
        <strain evidence="3">XF2</strain>
    </source>
</reference>
<dbReference type="AlphaFoldDB" id="A0A809WSC0"/>
<dbReference type="EMBL" id="AP023099">
    <property type="protein sequence ID" value="BCE87216.1"/>
    <property type="molecule type" value="Genomic_DNA"/>
</dbReference>
<evidence type="ECO:0000313" key="8">
    <source>
        <dbReference type="EMBL" id="BCE69903.1"/>
    </source>
</evidence>
<dbReference type="EMBL" id="AP023095">
    <property type="protein sequence ID" value="BCE52502.1"/>
    <property type="molecule type" value="Genomic_DNA"/>
</dbReference>
<dbReference type="PANTHER" id="PTHR35004">
    <property type="entry name" value="TRANSPOSASE RV3428C-RELATED"/>
    <property type="match status" value="1"/>
</dbReference>
<evidence type="ECO:0000313" key="6">
    <source>
        <dbReference type="EMBL" id="BCE52502.1"/>
    </source>
</evidence>
<gene>
    <name evidence="10" type="ORF">XF10B_00140</name>
    <name evidence="2" type="ORF">XF1B_00140</name>
    <name evidence="3" type="ORF">XF2B_00140</name>
    <name evidence="4" type="ORF">XF3B_00140</name>
    <name evidence="5" type="ORF">XF4B_00150</name>
    <name evidence="6" type="ORF">XF5B_00140</name>
    <name evidence="7" type="ORF">XF6B_00150</name>
    <name evidence="8" type="ORF">XF8B_00140</name>
    <name evidence="9" type="ORF">XF9B_00140</name>
</gene>
<dbReference type="PROSITE" id="PS50994">
    <property type="entry name" value="INTEGRASE"/>
    <property type="match status" value="1"/>
</dbReference>
<evidence type="ECO:0000313" key="4">
    <source>
        <dbReference type="EMBL" id="BCE34983.1"/>
    </source>
</evidence>
<evidence type="ECO:0000313" key="9">
    <source>
        <dbReference type="EMBL" id="BCE78593.1"/>
    </source>
</evidence>
<organism evidence="2">
    <name type="scientific">Bradyrhizobium diazoefficiens</name>
    <dbReference type="NCBI Taxonomy" id="1355477"/>
    <lineage>
        <taxon>Bacteria</taxon>
        <taxon>Pseudomonadati</taxon>
        <taxon>Pseudomonadota</taxon>
        <taxon>Alphaproteobacteria</taxon>
        <taxon>Hyphomicrobiales</taxon>
        <taxon>Nitrobacteraceae</taxon>
        <taxon>Bradyrhizobium</taxon>
    </lineage>
</organism>
<reference evidence="9" key="9">
    <citation type="submission" date="2020-05" db="EMBL/GenBank/DDBJ databases">
        <title>Complete genome sequence of Bradyrhizobium diazoefficiens XF9 isolated from soybean nodule.</title>
        <authorList>
            <person name="Noda R."/>
            <person name="Kakizaki K."/>
            <person name="Minamisawa K."/>
        </authorList>
    </citation>
    <scope>NUCLEOTIDE SEQUENCE</scope>
    <source>
        <strain evidence="9">XF9</strain>
    </source>
</reference>
<dbReference type="GO" id="GO:0003676">
    <property type="term" value="F:nucleic acid binding"/>
    <property type="evidence" value="ECO:0007669"/>
    <property type="project" value="InterPro"/>
</dbReference>
<dbReference type="EMBL" id="AP023094">
    <property type="protein sequence ID" value="BCE43666.1"/>
    <property type="molecule type" value="Genomic_DNA"/>
</dbReference>
<dbReference type="InterPro" id="IPR001584">
    <property type="entry name" value="Integrase_cat-core"/>
</dbReference>
<reference evidence="7" key="7">
    <citation type="submission" date="2020-05" db="EMBL/GenBank/DDBJ databases">
        <title>Complete genome sequence of Bradyrhizobium diazoefficiens XF6 isolated from soybean nodule.</title>
        <authorList>
            <person name="Noda R."/>
            <person name="Kakizaki K."/>
            <person name="Minamisawa K."/>
        </authorList>
    </citation>
    <scope>NUCLEOTIDE SEQUENCE</scope>
    <source>
        <strain evidence="7">XF6</strain>
    </source>
</reference>
<dbReference type="EMBL" id="AP023098">
    <property type="protein sequence ID" value="BCE78593.1"/>
    <property type="molecule type" value="Genomic_DNA"/>
</dbReference>
<dbReference type="Gene3D" id="3.30.420.10">
    <property type="entry name" value="Ribonuclease H-like superfamily/Ribonuclease H"/>
    <property type="match status" value="1"/>
</dbReference>
<reference evidence="6" key="6">
    <citation type="submission" date="2020-05" db="EMBL/GenBank/DDBJ databases">
        <title>Complete genome sequence of Bradyrhizobium diazoefficiens XF5 isolated from soybean nodule.</title>
        <authorList>
            <person name="Noda R."/>
            <person name="Kakizaki K."/>
            <person name="Minamisawa K."/>
        </authorList>
    </citation>
    <scope>NUCLEOTIDE SEQUENCE</scope>
    <source>
        <strain evidence="6">XF5</strain>
    </source>
</reference>
<dbReference type="EMBL" id="AP023091">
    <property type="protein sequence ID" value="BCE17333.1"/>
    <property type="molecule type" value="Genomic_DNA"/>
</dbReference>
<reference evidence="5" key="5">
    <citation type="submission" date="2020-05" db="EMBL/GenBank/DDBJ databases">
        <title>Complete genome sequence of Bradyrhizobium diazoefficiens XF4 isolated from soybean nodule.</title>
        <authorList>
            <person name="Noda R."/>
            <person name="Kakizaki K."/>
            <person name="Minamisawa K."/>
        </authorList>
    </citation>
    <scope>NUCLEOTIDE SEQUENCE</scope>
    <source>
        <strain evidence="5">XF4</strain>
    </source>
</reference>
<dbReference type="GO" id="GO:0015074">
    <property type="term" value="P:DNA integration"/>
    <property type="evidence" value="ECO:0007669"/>
    <property type="project" value="InterPro"/>
</dbReference>
<evidence type="ECO:0000313" key="10">
    <source>
        <dbReference type="EMBL" id="BCE87216.1"/>
    </source>
</evidence>
<feature type="domain" description="Integrase catalytic" evidence="1">
    <location>
        <begin position="1"/>
        <end position="91"/>
    </location>
</feature>
<evidence type="ECO:0000313" key="3">
    <source>
        <dbReference type="EMBL" id="BCE26245.1"/>
    </source>
</evidence>
<protein>
    <submittedName>
        <fullName evidence="2">Transposase</fullName>
    </submittedName>
</protein>
<dbReference type="InterPro" id="IPR036397">
    <property type="entry name" value="RNaseH_sf"/>
</dbReference>
<proteinExistence type="predicted"/>
<dbReference type="InterPro" id="IPR012337">
    <property type="entry name" value="RNaseH-like_sf"/>
</dbReference>
<dbReference type="EMBL" id="AP023093">
    <property type="protein sequence ID" value="BCE34983.1"/>
    <property type="molecule type" value="Genomic_DNA"/>
</dbReference>
<dbReference type="EMBL" id="AP023097">
    <property type="protein sequence ID" value="BCE69903.1"/>
    <property type="molecule type" value="Genomic_DNA"/>
</dbReference>
<reference evidence="4" key="4">
    <citation type="submission" date="2020-05" db="EMBL/GenBank/DDBJ databases">
        <title>Complete genome sequence of Bradyrhizobium diazoefficiens XF3 isolated from soybean nodule.</title>
        <authorList>
            <person name="Noda R."/>
            <person name="Kakizaki K."/>
            <person name="Minamisawa K."/>
        </authorList>
    </citation>
    <scope>NUCLEOTIDE SEQUENCE</scope>
    <source>
        <strain evidence="4">XF3</strain>
    </source>
</reference>
<reference evidence="2" key="1">
    <citation type="submission" date="2020-05" db="EMBL/GenBank/DDBJ databases">
        <title>Complete genome sequence of Bradyrhizobium diazoefficiens XF1 isolated from soybean nodule.</title>
        <authorList>
            <person name="Noda R."/>
            <person name="Kakizaki K."/>
            <person name="Minamisawa K."/>
        </authorList>
    </citation>
    <scope>NUCLEOTIDE SEQUENCE</scope>
    <source>
        <strain evidence="2">XF1</strain>
    </source>
</reference>
<accession>A0A809WSC0</accession>
<dbReference type="EMBL" id="AP023096">
    <property type="protein sequence ID" value="BCE61216.1"/>
    <property type="molecule type" value="Genomic_DNA"/>
</dbReference>
<dbReference type="EMBL" id="AP023092">
    <property type="protein sequence ID" value="BCE26245.1"/>
    <property type="molecule type" value="Genomic_DNA"/>
</dbReference>
<dbReference type="PANTHER" id="PTHR35004:SF7">
    <property type="entry name" value="INTEGRASE PROTEIN"/>
    <property type="match status" value="1"/>
</dbReference>
<evidence type="ECO:0000313" key="2">
    <source>
        <dbReference type="EMBL" id="BCE17333.1"/>
    </source>
</evidence>
<reference evidence="10" key="2">
    <citation type="submission" date="2020-05" db="EMBL/GenBank/DDBJ databases">
        <title>Complete genome sequence of Bradyrhizobium diazoefficiens XF10 isolated from soybean nodule.</title>
        <authorList>
            <person name="Noda R."/>
            <person name="Kakizaki K."/>
            <person name="Minamisawa K."/>
        </authorList>
    </citation>
    <scope>NUCLEOTIDE SEQUENCE</scope>
    <source>
        <strain evidence="10">XF10</strain>
    </source>
</reference>
<dbReference type="SUPFAM" id="SSF53098">
    <property type="entry name" value="Ribonuclease H-like"/>
    <property type="match status" value="1"/>
</dbReference>